<protein>
    <submittedName>
        <fullName evidence="3">Uncharacterized protein</fullName>
    </submittedName>
</protein>
<evidence type="ECO:0000313" key="3">
    <source>
        <dbReference type="EMBL" id="ABM21124.1"/>
    </source>
</evidence>
<organism evidence="3 4">
    <name type="scientific">Marinobacter nauticus (strain ATCC 700491 / DSM 11845 / VT8)</name>
    <name type="common">Marinobacter aquaeolei</name>
    <dbReference type="NCBI Taxonomy" id="351348"/>
    <lineage>
        <taxon>Bacteria</taxon>
        <taxon>Pseudomonadati</taxon>
        <taxon>Pseudomonadota</taxon>
        <taxon>Gammaproteobacteria</taxon>
        <taxon>Pseudomonadales</taxon>
        <taxon>Marinobacteraceae</taxon>
        <taxon>Marinobacter</taxon>
    </lineage>
</organism>
<reference evidence="4" key="1">
    <citation type="journal article" date="2011" name="Appl. Environ. Microbiol.">
        <title>Genomic potential of Marinobacter aquaeolei, a biogeochemical 'opportunitroph'.</title>
        <authorList>
            <person name="Singer E."/>
            <person name="Webb E.A."/>
            <person name="Nelson W.C."/>
            <person name="Heidelberg J.F."/>
            <person name="Ivanova N."/>
            <person name="Pati A."/>
            <person name="Edwards K.J."/>
        </authorList>
    </citation>
    <scope>NUCLEOTIDE SEQUENCE [LARGE SCALE GENOMIC DNA]</scope>
    <source>
        <strain evidence="4">ATCC 700491 / DSM 11845 / VT8</strain>
    </source>
</reference>
<keyword evidence="3" id="KW-0614">Plasmid</keyword>
<dbReference type="EMBL" id="CP000515">
    <property type="protein sequence ID" value="ABM21124.1"/>
    <property type="molecule type" value="Genomic_DNA"/>
</dbReference>
<dbReference type="AlphaFoldDB" id="A1U805"/>
<gene>
    <name evidence="3" type="ordered locus">Maqu_4273</name>
</gene>
<proteinExistence type="predicted"/>
<dbReference type="HOGENOM" id="CLU_1276385_0_0_6"/>
<geneLocation type="plasmid" evidence="3 4">
    <name>pMAQU01</name>
</geneLocation>
<evidence type="ECO:0000313" key="4">
    <source>
        <dbReference type="Proteomes" id="UP000000998"/>
    </source>
</evidence>
<name>A1U805_MARN8</name>
<feature type="chain" id="PRO_5002639277" evidence="2">
    <location>
        <begin position="27"/>
        <end position="216"/>
    </location>
</feature>
<evidence type="ECO:0000256" key="2">
    <source>
        <dbReference type="SAM" id="SignalP"/>
    </source>
</evidence>
<feature type="region of interest" description="Disordered" evidence="1">
    <location>
        <begin position="172"/>
        <end position="216"/>
    </location>
</feature>
<dbReference type="KEGG" id="maq:Maqu_4273"/>
<dbReference type="RefSeq" id="WP_011783229.1">
    <property type="nucleotide sequence ID" value="NC_008738.1"/>
</dbReference>
<dbReference type="Proteomes" id="UP000000998">
    <property type="component" value="Plasmid pMAQU01"/>
</dbReference>
<accession>A1U805</accession>
<feature type="signal peptide" evidence="2">
    <location>
        <begin position="1"/>
        <end position="26"/>
    </location>
</feature>
<keyword evidence="2" id="KW-0732">Signal</keyword>
<dbReference type="OrthoDB" id="9934731at2"/>
<evidence type="ECO:0000256" key="1">
    <source>
        <dbReference type="SAM" id="MobiDB-lite"/>
    </source>
</evidence>
<sequence length="216" mass="22779" precursor="true">MKLLIPGICVVGVFALLSGAPNISYAQGAPASQNACSTLDKMRKGYREMNTAMAKERTRKVSEEKEEFDAEDTGCFGDWGTNIGLGLPGLADAFFDQLKDQACSAMNDYVNSQLDALSSSISGPLDLVGLDVSFGGEQPFNLSSTEKKIGLDTGSIVDDVFKGAPDLEDSGIGGFDGQVGKNPLGDQDLDDIYLNQGRGESIPTPNWNPSAGGRGQ</sequence>